<dbReference type="Proteomes" id="UP000823634">
    <property type="component" value="Unassembled WGS sequence"/>
</dbReference>
<dbReference type="EMBL" id="JADINA010000019">
    <property type="protein sequence ID" value="MBO8426225.1"/>
    <property type="molecule type" value="Genomic_DNA"/>
</dbReference>
<sequence length="325" mass="35661">MELKVESLSFLDEATYDLGGISIFHGEGGKEAIGQLAKASLDSLFDEAGKRRIASLQAIRALVHYYAKDKGDLKALRKASDSFLLQANGEKDFGRAIKESEVGFLDEAKLEQALSLLFSSDIESLWSFDSLFEKTLKSLPKARLALTKNTRIAIDIRGKKALIYPSREGESGLVVGKVIDLASFRNEGAVSPVEAYFQAKEGEGYGHYGSEDIEREFKLSTPFAVSESGAACLNDEELPLEALFEGDKTFFALLKAFRSQAMEKGGYVYCEYPEIGLEGEGLIRLADLLASLHRHIGVNFLLISSNKELIDILTQAGAKAIEVKR</sequence>
<reference evidence="1" key="2">
    <citation type="journal article" date="2021" name="PeerJ">
        <title>Extensive microbial diversity within the chicken gut microbiome revealed by metagenomics and culture.</title>
        <authorList>
            <person name="Gilroy R."/>
            <person name="Ravi A."/>
            <person name="Getino M."/>
            <person name="Pursley I."/>
            <person name="Horton D.L."/>
            <person name="Alikhan N.F."/>
            <person name="Baker D."/>
            <person name="Gharbi K."/>
            <person name="Hall N."/>
            <person name="Watson M."/>
            <person name="Adriaenssens E.M."/>
            <person name="Foster-Nyarko E."/>
            <person name="Jarju S."/>
            <person name="Secka A."/>
            <person name="Antonio M."/>
            <person name="Oren A."/>
            <person name="Chaudhuri R.R."/>
            <person name="La Ragione R."/>
            <person name="Hildebrand F."/>
            <person name="Pallen M.J."/>
        </authorList>
    </citation>
    <scope>NUCLEOTIDE SEQUENCE</scope>
    <source>
        <strain evidence="1">17113</strain>
    </source>
</reference>
<reference evidence="1" key="1">
    <citation type="submission" date="2020-10" db="EMBL/GenBank/DDBJ databases">
        <authorList>
            <person name="Gilroy R."/>
        </authorList>
    </citation>
    <scope>NUCLEOTIDE SEQUENCE</scope>
    <source>
        <strain evidence="1">17113</strain>
    </source>
</reference>
<gene>
    <name evidence="1" type="ORF">IAC61_02760</name>
</gene>
<organism evidence="1 2">
    <name type="scientific">Candidatus Alloenteromonas pullistercoris</name>
    <dbReference type="NCBI Taxonomy" id="2840785"/>
    <lineage>
        <taxon>Bacteria</taxon>
        <taxon>Bacillati</taxon>
        <taxon>Bacillota</taxon>
        <taxon>Bacillota incertae sedis</taxon>
        <taxon>Candidatus Alloenteromonas</taxon>
    </lineage>
</organism>
<comment type="caution">
    <text evidence="1">The sequence shown here is derived from an EMBL/GenBank/DDBJ whole genome shotgun (WGS) entry which is preliminary data.</text>
</comment>
<accession>A0A9D9DFY8</accession>
<proteinExistence type="predicted"/>
<dbReference type="AlphaFoldDB" id="A0A9D9DFY8"/>
<protein>
    <submittedName>
        <fullName evidence="1">Uncharacterized protein</fullName>
    </submittedName>
</protein>
<name>A0A9D9DFY8_9FIRM</name>
<evidence type="ECO:0000313" key="1">
    <source>
        <dbReference type="EMBL" id="MBO8426225.1"/>
    </source>
</evidence>
<evidence type="ECO:0000313" key="2">
    <source>
        <dbReference type="Proteomes" id="UP000823634"/>
    </source>
</evidence>